<comment type="subcellular location">
    <subcellularLocation>
        <location evidence="1">Cytoplasm</location>
    </subcellularLocation>
</comment>
<dbReference type="GO" id="GO:0000281">
    <property type="term" value="P:mitotic cytokinesis"/>
    <property type="evidence" value="ECO:0007669"/>
    <property type="project" value="TreeGrafter"/>
</dbReference>
<protein>
    <submittedName>
        <fullName evidence="5">Putative inner centromere protein</fullName>
    </submittedName>
</protein>
<proteinExistence type="evidence at transcript level"/>
<dbReference type="GO" id="GO:0005737">
    <property type="term" value="C:cytoplasm"/>
    <property type="evidence" value="ECO:0007669"/>
    <property type="project" value="UniProtKB-SubCell"/>
</dbReference>
<evidence type="ECO:0000259" key="4">
    <source>
        <dbReference type="Pfam" id="PF12178"/>
    </source>
</evidence>
<feature type="domain" description="Chromosome passenger complex (CPC) protein INCENP N-terminal" evidence="4">
    <location>
        <begin position="1"/>
        <end position="34"/>
    </location>
</feature>
<dbReference type="GO" id="GO:0005634">
    <property type="term" value="C:nucleus"/>
    <property type="evidence" value="ECO:0007669"/>
    <property type="project" value="TreeGrafter"/>
</dbReference>
<feature type="compositionally biased region" description="Basic and acidic residues" evidence="3">
    <location>
        <begin position="53"/>
        <end position="69"/>
    </location>
</feature>
<evidence type="ECO:0000313" key="5">
    <source>
        <dbReference type="EMBL" id="AEQ16642.1"/>
    </source>
</evidence>
<dbReference type="GO" id="GO:0032133">
    <property type="term" value="C:chromosome passenger complex"/>
    <property type="evidence" value="ECO:0007669"/>
    <property type="project" value="TreeGrafter"/>
</dbReference>
<evidence type="ECO:0000256" key="3">
    <source>
        <dbReference type="SAM" id="MobiDB-lite"/>
    </source>
</evidence>
<dbReference type="GO" id="GO:0030496">
    <property type="term" value="C:midbody"/>
    <property type="evidence" value="ECO:0007669"/>
    <property type="project" value="TreeGrafter"/>
</dbReference>
<dbReference type="InterPro" id="IPR022006">
    <property type="entry name" value="INCENP_N"/>
</dbReference>
<feature type="non-terminal residue" evidence="5">
    <location>
        <position position="1"/>
    </location>
</feature>
<dbReference type="GO" id="GO:0051257">
    <property type="term" value="P:meiotic spindle midzone assembly"/>
    <property type="evidence" value="ECO:0007669"/>
    <property type="project" value="TreeGrafter"/>
</dbReference>
<dbReference type="GO" id="GO:0000776">
    <property type="term" value="C:kinetochore"/>
    <property type="evidence" value="ECO:0007669"/>
    <property type="project" value="TreeGrafter"/>
</dbReference>
<name>G5DYX1_9PIPI</name>
<evidence type="ECO:0000256" key="1">
    <source>
        <dbReference type="ARBA" id="ARBA00004496"/>
    </source>
</evidence>
<dbReference type="AlphaFoldDB" id="G5DYX1"/>
<evidence type="ECO:0000256" key="2">
    <source>
        <dbReference type="ARBA" id="ARBA00022490"/>
    </source>
</evidence>
<dbReference type="PANTHER" id="PTHR13142">
    <property type="entry name" value="INNER CENTROMERE PROTEIN"/>
    <property type="match status" value="1"/>
</dbReference>
<dbReference type="Pfam" id="PF12178">
    <property type="entry name" value="INCENP_N"/>
    <property type="match status" value="1"/>
</dbReference>
<feature type="region of interest" description="Disordered" evidence="3">
    <location>
        <begin position="53"/>
        <end position="72"/>
    </location>
</feature>
<dbReference type="Gene3D" id="1.20.5.3600">
    <property type="match status" value="1"/>
</dbReference>
<organism evidence="5">
    <name type="scientific">Pipa carvalhoi</name>
    <name type="common">Carvalho's Surinam toad</name>
    <dbReference type="NCBI Taxonomy" id="191480"/>
    <lineage>
        <taxon>Eukaryota</taxon>
        <taxon>Metazoa</taxon>
        <taxon>Chordata</taxon>
        <taxon>Craniata</taxon>
        <taxon>Vertebrata</taxon>
        <taxon>Euteleostomi</taxon>
        <taxon>Amphibia</taxon>
        <taxon>Batrachia</taxon>
        <taxon>Anura</taxon>
        <taxon>Pipoidea</taxon>
        <taxon>Pipidae</taxon>
        <taxon>Pipinae</taxon>
        <taxon>Pipa</taxon>
    </lineage>
</organism>
<dbReference type="EMBL" id="JP286335">
    <property type="protein sequence ID" value="AEQ16642.1"/>
    <property type="molecule type" value="mRNA"/>
</dbReference>
<sequence length="98" mass="11483">ECLSHLLEVCARKTEEFIQTLENKHMVWLMEIEEARKMFSRDFNVEPELMPKEQEAKRLQEEQEQKAKEQAVANAPVLNVTVDMQNSPACESYQMTPK</sequence>
<accession>G5DYX1</accession>
<dbReference type="GO" id="GO:1990385">
    <property type="term" value="C:meiotic spindle midzone"/>
    <property type="evidence" value="ECO:0007669"/>
    <property type="project" value="TreeGrafter"/>
</dbReference>
<feature type="non-terminal residue" evidence="5">
    <location>
        <position position="98"/>
    </location>
</feature>
<keyword evidence="2" id="KW-0963">Cytoplasm</keyword>
<dbReference type="PANTHER" id="PTHR13142:SF1">
    <property type="entry name" value="INNER CENTROMERE PROTEIN"/>
    <property type="match status" value="1"/>
</dbReference>
<dbReference type="GO" id="GO:0051310">
    <property type="term" value="P:metaphase chromosome alignment"/>
    <property type="evidence" value="ECO:0007669"/>
    <property type="project" value="TreeGrafter"/>
</dbReference>
<reference evidence="5" key="1">
    <citation type="submission" date="2011-09" db="EMBL/GenBank/DDBJ databases">
        <title>The odds of duplicate gene persistence after polyploidization.</title>
        <authorList>
            <person name="Chain F.J.J."/>
            <person name="Evans B.J."/>
            <person name="Dushoff J."/>
        </authorList>
    </citation>
    <scope>NUCLEOTIDE SEQUENCE</scope>
    <source>
        <tissue evidence="5">Liver</tissue>
    </source>
</reference>